<feature type="compositionally biased region" description="Pro residues" evidence="1">
    <location>
        <begin position="91"/>
        <end position="101"/>
    </location>
</feature>
<keyword evidence="2" id="KW-0812">Transmembrane</keyword>
<keyword evidence="3" id="KW-0732">Signal</keyword>
<name>A0ABV6PEX4_9SPHN</name>
<evidence type="ECO:0000256" key="2">
    <source>
        <dbReference type="SAM" id="Phobius"/>
    </source>
</evidence>
<feature type="region of interest" description="Disordered" evidence="1">
    <location>
        <begin position="209"/>
        <end position="234"/>
    </location>
</feature>
<dbReference type="EMBL" id="JBHLTL010000001">
    <property type="protein sequence ID" value="MFC0588371.1"/>
    <property type="molecule type" value="Genomic_DNA"/>
</dbReference>
<feature type="region of interest" description="Disordered" evidence="1">
    <location>
        <begin position="30"/>
        <end position="160"/>
    </location>
</feature>
<gene>
    <name evidence="4" type="ORF">ACFFF7_02995</name>
</gene>
<protein>
    <recommendedName>
        <fullName evidence="6">DUF3426 domain-containing protein</fullName>
    </recommendedName>
</protein>
<evidence type="ECO:0000313" key="5">
    <source>
        <dbReference type="Proteomes" id="UP001589943"/>
    </source>
</evidence>
<evidence type="ECO:0008006" key="6">
    <source>
        <dbReference type="Google" id="ProtNLM"/>
    </source>
</evidence>
<feature type="compositionally biased region" description="Low complexity" evidence="1">
    <location>
        <begin position="54"/>
        <end position="86"/>
    </location>
</feature>
<dbReference type="Proteomes" id="UP001589943">
    <property type="component" value="Unassembled WGS sequence"/>
</dbReference>
<feature type="signal peptide" evidence="3">
    <location>
        <begin position="1"/>
        <end position="25"/>
    </location>
</feature>
<feature type="compositionally biased region" description="Low complexity" evidence="1">
    <location>
        <begin position="214"/>
        <end position="226"/>
    </location>
</feature>
<keyword evidence="2" id="KW-0472">Membrane</keyword>
<evidence type="ECO:0000256" key="3">
    <source>
        <dbReference type="SAM" id="SignalP"/>
    </source>
</evidence>
<proteinExistence type="predicted"/>
<feature type="chain" id="PRO_5045730144" description="DUF3426 domain-containing protein" evidence="3">
    <location>
        <begin position="26"/>
        <end position="402"/>
    </location>
</feature>
<sequence>MQRSGGKFKAARGALVLGLALVAQAASAQSVSDYRLPGATSTPDPKAQGPVDPDAPVVRRAIPPAAQPSAAPTITPSPVVTAVPPARSQPVPRPQATPAPSPRAAAAPISRPGLATGAPAAPVPTETAPGPSAETVPAPGFGMPSAPLNDTPTAAAPAQGTQGPGIWPWIAGAMAVLAGLFAALWWWRGRSAREVEVAFEPPVVRAKEPEPVKADPATAHAQTPAPASAPGPIPAPVFAQPNGLDIALVATRMSASLLATTLNYRLTVTNRGDQALSALAVEGDMVSAHSSLPPEQQMANGAHRLELRHALVSLAPGESAEFTGDFRLPLTSVTPIRAGEAAYFVPLARLRVEASTPSGGPLVSVQTFVVGELPENPGAALRPFRLDLGPRTYSRIGQRAVS</sequence>
<feature type="transmembrane region" description="Helical" evidence="2">
    <location>
        <begin position="166"/>
        <end position="187"/>
    </location>
</feature>
<comment type="caution">
    <text evidence="4">The sequence shown here is derived from an EMBL/GenBank/DDBJ whole genome shotgun (WGS) entry which is preliminary data.</text>
</comment>
<evidence type="ECO:0000256" key="1">
    <source>
        <dbReference type="SAM" id="MobiDB-lite"/>
    </source>
</evidence>
<feature type="compositionally biased region" description="Low complexity" evidence="1">
    <location>
        <begin position="151"/>
        <end position="160"/>
    </location>
</feature>
<feature type="compositionally biased region" description="Low complexity" evidence="1">
    <location>
        <begin position="102"/>
        <end position="131"/>
    </location>
</feature>
<evidence type="ECO:0000313" key="4">
    <source>
        <dbReference type="EMBL" id="MFC0588371.1"/>
    </source>
</evidence>
<keyword evidence="2" id="KW-1133">Transmembrane helix</keyword>
<organism evidence="4 5">
    <name type="scientific">Novosphingobium aquiterrae</name>
    <dbReference type="NCBI Taxonomy" id="624388"/>
    <lineage>
        <taxon>Bacteria</taxon>
        <taxon>Pseudomonadati</taxon>
        <taxon>Pseudomonadota</taxon>
        <taxon>Alphaproteobacteria</taxon>
        <taxon>Sphingomonadales</taxon>
        <taxon>Sphingomonadaceae</taxon>
        <taxon>Novosphingobium</taxon>
    </lineage>
</organism>
<accession>A0ABV6PEX4</accession>
<keyword evidence="5" id="KW-1185">Reference proteome</keyword>
<reference evidence="4 5" key="1">
    <citation type="submission" date="2024-09" db="EMBL/GenBank/DDBJ databases">
        <authorList>
            <person name="Sun Q."/>
            <person name="Mori K."/>
        </authorList>
    </citation>
    <scope>NUCLEOTIDE SEQUENCE [LARGE SCALE GENOMIC DNA]</scope>
    <source>
        <strain evidence="4 5">NCAIM B.02537</strain>
    </source>
</reference>